<keyword evidence="3" id="KW-1185">Reference proteome</keyword>
<evidence type="ECO:0000256" key="1">
    <source>
        <dbReference type="ARBA" id="ARBA00007068"/>
    </source>
</evidence>
<evidence type="ECO:0000313" key="2">
    <source>
        <dbReference type="EMBL" id="EOT26259.1"/>
    </source>
</evidence>
<dbReference type="SUPFAM" id="SSF56266">
    <property type="entry name" value="DmpA/ArgJ-like"/>
    <property type="match status" value="1"/>
</dbReference>
<dbReference type="EMBL" id="AHYT01000011">
    <property type="protein sequence ID" value="EOT26259.1"/>
    <property type="molecule type" value="Genomic_DNA"/>
</dbReference>
<dbReference type="AlphaFoldDB" id="S0J0C6"/>
<sequence length="326" mass="33900">MANNTQSLNWKVIPISAIEGVRFGQVQRMDGMTGVSVALLEKNNAGVDISGGGPASREAHLLSPLTDDKSMNAVVFSGGSAYGLAASDGVMRYLEERHVGYAVGKVVVPLVVQSCIFDLNIGHAKIRPDADMGYAACVAAEQAAEPLSGSVGAGTGATVGKLCGMPQSQKAGVGYFAVEVGDLQIGAMVVVNAVGDVFDYQTGKKVAGVVTPDRRNFLPTDDLMIQAQQALTNGANTTLAAIFTNAKFSAPEMNRISVMARTGLARSVRPVNTMADGDAIYTFSLGEVVADVNMVGALAANVLSEAILKALAHSTISETDYLQLIE</sequence>
<gene>
    <name evidence="2" type="ORF">OMQ_02308</name>
</gene>
<dbReference type="CDD" id="cd02252">
    <property type="entry name" value="nylC_like"/>
    <property type="match status" value="1"/>
</dbReference>
<dbReference type="HOGENOM" id="CLU_044458_1_0_9"/>
<proteinExistence type="inferred from homology"/>
<name>S0J0C6_9ENTE</name>
<dbReference type="Gene3D" id="3.60.70.12">
    <property type="entry name" value="L-amino peptidase D-ALA esterase/amidase"/>
    <property type="match status" value="1"/>
</dbReference>
<organism evidence="2 3">
    <name type="scientific">Enterococcus saccharolyticus subsp. saccharolyticus ATCC 43076</name>
    <dbReference type="NCBI Taxonomy" id="1139996"/>
    <lineage>
        <taxon>Bacteria</taxon>
        <taxon>Bacillati</taxon>
        <taxon>Bacillota</taxon>
        <taxon>Bacilli</taxon>
        <taxon>Lactobacillales</taxon>
        <taxon>Enterococcaceae</taxon>
        <taxon>Enterococcus</taxon>
    </lineage>
</organism>
<accession>S0J0C6</accession>
<dbReference type="eggNOG" id="COG3191">
    <property type="taxonomic scope" value="Bacteria"/>
</dbReference>
<evidence type="ECO:0008006" key="4">
    <source>
        <dbReference type="Google" id="ProtNLM"/>
    </source>
</evidence>
<dbReference type="PATRIC" id="fig|1139996.3.peg.2265"/>
<comment type="caution">
    <text evidence="2">The sequence shown here is derived from an EMBL/GenBank/DDBJ whole genome shotgun (WGS) entry which is preliminary data.</text>
</comment>
<dbReference type="STRING" id="41997.RV16_GL000142"/>
<dbReference type="InterPro" id="IPR005321">
    <property type="entry name" value="Peptidase_S58_DmpA"/>
</dbReference>
<dbReference type="InterPro" id="IPR016117">
    <property type="entry name" value="ArgJ-like_dom_sf"/>
</dbReference>
<dbReference type="RefSeq" id="WP_016176061.1">
    <property type="nucleotide sequence ID" value="NZ_KE136391.1"/>
</dbReference>
<dbReference type="Proteomes" id="UP000014136">
    <property type="component" value="Unassembled WGS sequence"/>
</dbReference>
<dbReference type="GO" id="GO:0004177">
    <property type="term" value="F:aminopeptidase activity"/>
    <property type="evidence" value="ECO:0007669"/>
    <property type="project" value="TreeGrafter"/>
</dbReference>
<dbReference type="OrthoDB" id="9808347at2"/>
<protein>
    <recommendedName>
        <fullName evidence="4">L-aminopeptidase/D-esterase</fullName>
    </recommendedName>
</protein>
<dbReference type="Pfam" id="PF03576">
    <property type="entry name" value="Peptidase_S58"/>
    <property type="match status" value="1"/>
</dbReference>
<reference evidence="2 3" key="1">
    <citation type="submission" date="2013-03" db="EMBL/GenBank/DDBJ databases">
        <title>The Genome Sequence of Enterococcus saccharolyticus ATCC_43076 (Illumina only assembly).</title>
        <authorList>
            <consortium name="The Broad Institute Genomics Platform"/>
            <consortium name="The Broad Institute Genome Sequencing Center for Infectious Disease"/>
            <person name="Earl A."/>
            <person name="Russ C."/>
            <person name="Gilmore M."/>
            <person name="Surin D."/>
            <person name="Walker B."/>
            <person name="Young S."/>
            <person name="Zeng Q."/>
            <person name="Gargeya S."/>
            <person name="Fitzgerald M."/>
            <person name="Haas B."/>
            <person name="Abouelleil A."/>
            <person name="Allen A.W."/>
            <person name="Alvarado L."/>
            <person name="Arachchi H.M."/>
            <person name="Berlin A.M."/>
            <person name="Chapman S.B."/>
            <person name="Gainer-Dewar J."/>
            <person name="Goldberg J."/>
            <person name="Griggs A."/>
            <person name="Gujja S."/>
            <person name="Hansen M."/>
            <person name="Howarth C."/>
            <person name="Imamovic A."/>
            <person name="Ireland A."/>
            <person name="Larimer J."/>
            <person name="McCowan C."/>
            <person name="Murphy C."/>
            <person name="Pearson M."/>
            <person name="Poon T.W."/>
            <person name="Priest M."/>
            <person name="Roberts A."/>
            <person name="Saif S."/>
            <person name="Shea T."/>
            <person name="Sisk P."/>
            <person name="Sykes S."/>
            <person name="Wortman J."/>
            <person name="Nusbaum C."/>
            <person name="Birren B."/>
        </authorList>
    </citation>
    <scope>NUCLEOTIDE SEQUENCE [LARGE SCALE GENOMIC DNA]</scope>
    <source>
        <strain evidence="2 3">ATCC 43076</strain>
    </source>
</reference>
<dbReference type="PANTHER" id="PTHR36512">
    <property type="entry name" value="D-AMINOPEPTIDASE"/>
    <property type="match status" value="1"/>
</dbReference>
<dbReference type="PANTHER" id="PTHR36512:SF3">
    <property type="entry name" value="BLR5678 PROTEIN"/>
    <property type="match status" value="1"/>
</dbReference>
<comment type="similarity">
    <text evidence="1">Belongs to the peptidase S58 family.</text>
</comment>
<evidence type="ECO:0000313" key="3">
    <source>
        <dbReference type="Proteomes" id="UP000014136"/>
    </source>
</evidence>